<evidence type="ECO:0000256" key="10">
    <source>
        <dbReference type="ARBA" id="ARBA00023239"/>
    </source>
</evidence>
<protein>
    <recommendedName>
        <fullName evidence="11">3,4-dihydroxy-2-butanone 4-phosphate synthase</fullName>
        <shortName evidence="11">DHBP synthase</shortName>
        <ecNumber evidence="11">4.1.99.12</ecNumber>
    </recommendedName>
</protein>
<evidence type="ECO:0000313" key="13">
    <source>
        <dbReference type="Proteomes" id="UP000323274"/>
    </source>
</evidence>
<evidence type="ECO:0000256" key="3">
    <source>
        <dbReference type="ARBA" id="ARBA00002284"/>
    </source>
</evidence>
<dbReference type="GO" id="GO:0003935">
    <property type="term" value="F:GTP cyclohydrolase II activity"/>
    <property type="evidence" value="ECO:0007669"/>
    <property type="project" value="TreeGrafter"/>
</dbReference>
<dbReference type="GO" id="GO:0008686">
    <property type="term" value="F:3,4-dihydroxy-2-butanone-4-phosphate synthase activity"/>
    <property type="evidence" value="ECO:0007669"/>
    <property type="project" value="UniProtKB-EC"/>
</dbReference>
<dbReference type="GO" id="GO:0009231">
    <property type="term" value="P:riboflavin biosynthetic process"/>
    <property type="evidence" value="ECO:0007669"/>
    <property type="project" value="UniProtKB-UniPathway"/>
</dbReference>
<dbReference type="GO" id="GO:0046872">
    <property type="term" value="F:metal ion binding"/>
    <property type="evidence" value="ECO:0007669"/>
    <property type="project" value="UniProtKB-KW"/>
</dbReference>
<keyword evidence="8 11" id="KW-0460">Magnesium</keyword>
<dbReference type="UniPathway" id="UPA00275">
    <property type="reaction ID" value="UER00399"/>
</dbReference>
<comment type="subunit">
    <text evidence="11">Homodimer.</text>
</comment>
<dbReference type="Proteomes" id="UP000323274">
    <property type="component" value="Unassembled WGS sequence"/>
</dbReference>
<comment type="similarity">
    <text evidence="11">Belongs to the DHBP synthase family.</text>
</comment>
<dbReference type="GO" id="GO:0005829">
    <property type="term" value="C:cytosol"/>
    <property type="evidence" value="ECO:0007669"/>
    <property type="project" value="TreeGrafter"/>
</dbReference>
<comment type="catalytic activity">
    <reaction evidence="1 11">
        <text>D-ribulose 5-phosphate = (2S)-2-hydroxy-3-oxobutyl phosphate + formate + H(+)</text>
        <dbReference type="Rhea" id="RHEA:18457"/>
        <dbReference type="ChEBI" id="CHEBI:15378"/>
        <dbReference type="ChEBI" id="CHEBI:15740"/>
        <dbReference type="ChEBI" id="CHEBI:58121"/>
        <dbReference type="ChEBI" id="CHEBI:58830"/>
        <dbReference type="EC" id="4.1.99.12"/>
    </reaction>
</comment>
<comment type="similarity">
    <text evidence="5">In the N-terminal section; belongs to the DHBP synthase family.</text>
</comment>
<dbReference type="NCBIfam" id="TIGR00506">
    <property type="entry name" value="ribB"/>
    <property type="match status" value="1"/>
</dbReference>
<dbReference type="RefSeq" id="WP_170167814.1">
    <property type="nucleotide sequence ID" value="NZ_BJJW01000035.1"/>
</dbReference>
<sequence>MANVEEIVKYMKKGGLIILVDDEDRENEGDLVGIGAKMSPENVNFMVTHARGLLCTPVGESITRRLGLTQMVANNTESNGTRFTFSVDAETVHGVTTGVSAFDRSATIRVLADPSSTEKDFVHPGHTFPLKALDGGVAVRNGHTEAAVDLAKLANEEPVGAICEILNEDGTMARLPQLITMSKKFNLPLLSIKELTNYMEKI</sequence>
<organism evidence="12 13">
    <name type="scientific">Leuconostoc citreum</name>
    <dbReference type="NCBI Taxonomy" id="33964"/>
    <lineage>
        <taxon>Bacteria</taxon>
        <taxon>Bacillati</taxon>
        <taxon>Bacillota</taxon>
        <taxon>Bacilli</taxon>
        <taxon>Lactobacillales</taxon>
        <taxon>Lactobacillaceae</taxon>
        <taxon>Leuconostoc</taxon>
    </lineage>
</organism>
<evidence type="ECO:0000256" key="1">
    <source>
        <dbReference type="ARBA" id="ARBA00000141"/>
    </source>
</evidence>
<comment type="pathway">
    <text evidence="4 11">Cofactor biosynthesis; riboflavin biosynthesis; 2-hydroxy-3-oxobutyl phosphate from D-ribulose 5-phosphate: step 1/1.</text>
</comment>
<dbReference type="InterPro" id="IPR000422">
    <property type="entry name" value="DHBP_synthase_RibB"/>
</dbReference>
<name>A0A5A5U717_LEUCI</name>
<comment type="function">
    <text evidence="3 11">Catalyzes the conversion of D-ribulose 5-phosphate to formate and 3,4-dihydroxy-2-butanone 4-phosphate.</text>
</comment>
<evidence type="ECO:0000313" key="12">
    <source>
        <dbReference type="EMBL" id="GDZ84775.1"/>
    </source>
</evidence>
<evidence type="ECO:0000256" key="8">
    <source>
        <dbReference type="ARBA" id="ARBA00022842"/>
    </source>
</evidence>
<comment type="cofactor">
    <cofactor evidence="11">
        <name>Mg(2+)</name>
        <dbReference type="ChEBI" id="CHEBI:18420"/>
    </cofactor>
    <cofactor evidence="11">
        <name>Mn(2+)</name>
        <dbReference type="ChEBI" id="CHEBI:29035"/>
    </cofactor>
    <text evidence="11">Binds 2 divalent metal cations per subunit. Magnesium or manganese.</text>
</comment>
<evidence type="ECO:0000256" key="11">
    <source>
        <dbReference type="RuleBase" id="RU003843"/>
    </source>
</evidence>
<dbReference type="AlphaFoldDB" id="A0A5A5U717"/>
<evidence type="ECO:0000256" key="4">
    <source>
        <dbReference type="ARBA" id="ARBA00004904"/>
    </source>
</evidence>
<evidence type="ECO:0000256" key="5">
    <source>
        <dbReference type="ARBA" id="ARBA00005520"/>
    </source>
</evidence>
<keyword evidence="7 11" id="KW-0479">Metal-binding</keyword>
<evidence type="ECO:0000256" key="6">
    <source>
        <dbReference type="ARBA" id="ARBA00022619"/>
    </source>
</evidence>
<evidence type="ECO:0000256" key="7">
    <source>
        <dbReference type="ARBA" id="ARBA00022723"/>
    </source>
</evidence>
<comment type="cofactor">
    <cofactor evidence="2">
        <name>Mn(2+)</name>
        <dbReference type="ChEBI" id="CHEBI:29035"/>
    </cofactor>
</comment>
<dbReference type="EMBL" id="BJJW01000035">
    <property type="protein sequence ID" value="GDZ84775.1"/>
    <property type="molecule type" value="Genomic_DNA"/>
</dbReference>
<dbReference type="PANTHER" id="PTHR21327:SF18">
    <property type="entry name" value="3,4-DIHYDROXY-2-BUTANONE 4-PHOSPHATE SYNTHASE"/>
    <property type="match status" value="1"/>
</dbReference>
<proteinExistence type="inferred from homology"/>
<gene>
    <name evidence="12" type="ORF">LCIT_20170</name>
</gene>
<dbReference type="InterPro" id="IPR017945">
    <property type="entry name" value="DHBP_synth_RibB-like_a/b_dom"/>
</dbReference>
<accession>A0A5A5U717</accession>
<dbReference type="SUPFAM" id="SSF55821">
    <property type="entry name" value="YrdC/RibB"/>
    <property type="match status" value="1"/>
</dbReference>
<keyword evidence="6 11" id="KW-0686">Riboflavin biosynthesis</keyword>
<dbReference type="PANTHER" id="PTHR21327">
    <property type="entry name" value="GTP CYCLOHYDROLASE II-RELATED"/>
    <property type="match status" value="1"/>
</dbReference>
<evidence type="ECO:0000256" key="9">
    <source>
        <dbReference type="ARBA" id="ARBA00023211"/>
    </source>
</evidence>
<dbReference type="FunFam" id="3.90.870.10:FF:000001">
    <property type="entry name" value="Riboflavin biosynthesis protein RibBA"/>
    <property type="match status" value="1"/>
</dbReference>
<comment type="caution">
    <text evidence="12">The sequence shown here is derived from an EMBL/GenBank/DDBJ whole genome shotgun (WGS) entry which is preliminary data.</text>
</comment>
<keyword evidence="9 11" id="KW-0464">Manganese</keyword>
<reference evidence="12 13" key="1">
    <citation type="submission" date="2019-04" db="EMBL/GenBank/DDBJ databases">
        <title>A pseudo-fructophilic Leuconostoc citreum strain F192-5 isolated from peel of satsuma mandarin: the first report for isolation and characterization of strain-dependent fructophilic-like characteristics.</title>
        <authorList>
            <person name="Maeno S."/>
            <person name="Tanizawa Y."/>
            <person name="Kajikawa A."/>
            <person name="Kanesaki Y."/>
            <person name="Kubota E."/>
            <person name="Arita M."/>
            <person name="Leon D."/>
            <person name="Endo A."/>
        </authorList>
    </citation>
    <scope>NUCLEOTIDE SEQUENCE [LARGE SCALE GENOMIC DNA]</scope>
    <source>
        <strain evidence="12 13">F192-5</strain>
    </source>
</reference>
<dbReference type="EC" id="4.1.99.12" evidence="11"/>
<evidence type="ECO:0000256" key="2">
    <source>
        <dbReference type="ARBA" id="ARBA00001936"/>
    </source>
</evidence>
<keyword evidence="10 11" id="KW-0456">Lyase</keyword>
<dbReference type="Pfam" id="PF00926">
    <property type="entry name" value="DHBP_synthase"/>
    <property type="match status" value="1"/>
</dbReference>
<dbReference type="Gene3D" id="3.90.870.10">
    <property type="entry name" value="DHBP synthase"/>
    <property type="match status" value="1"/>
</dbReference>